<sequence>MHEKAPLLLADELTGNEKVEQMCLGALAICSFPGHSSIPISTCNDVIEADSEASSSGSKASTPQIASSAALADSDLHQVKKAAGLRALRHSFPRGVCHLLERPSICMRLPVQACQKTSSVSIQPQQDCSYKHE</sequence>
<accession>A0ABS8SGK1</accession>
<dbReference type="EMBL" id="JACEIK010000494">
    <property type="protein sequence ID" value="MCD7458048.1"/>
    <property type="molecule type" value="Genomic_DNA"/>
</dbReference>
<proteinExistence type="predicted"/>
<name>A0ABS8SGK1_DATST</name>
<evidence type="ECO:0000313" key="1">
    <source>
        <dbReference type="EMBL" id="MCD7458048.1"/>
    </source>
</evidence>
<protein>
    <submittedName>
        <fullName evidence="1">Uncharacterized protein</fullName>
    </submittedName>
</protein>
<dbReference type="Proteomes" id="UP000823775">
    <property type="component" value="Unassembled WGS sequence"/>
</dbReference>
<gene>
    <name evidence="1" type="ORF">HAX54_037069</name>
</gene>
<evidence type="ECO:0000313" key="2">
    <source>
        <dbReference type="Proteomes" id="UP000823775"/>
    </source>
</evidence>
<reference evidence="1 2" key="1">
    <citation type="journal article" date="2021" name="BMC Genomics">
        <title>Datura genome reveals duplications of psychoactive alkaloid biosynthetic genes and high mutation rate following tissue culture.</title>
        <authorList>
            <person name="Rajewski A."/>
            <person name="Carter-House D."/>
            <person name="Stajich J."/>
            <person name="Litt A."/>
        </authorList>
    </citation>
    <scope>NUCLEOTIDE SEQUENCE [LARGE SCALE GENOMIC DNA]</scope>
    <source>
        <strain evidence="1">AR-01</strain>
    </source>
</reference>
<comment type="caution">
    <text evidence="1">The sequence shown here is derived from an EMBL/GenBank/DDBJ whole genome shotgun (WGS) entry which is preliminary data.</text>
</comment>
<organism evidence="1 2">
    <name type="scientific">Datura stramonium</name>
    <name type="common">Jimsonweed</name>
    <name type="synonym">Common thornapple</name>
    <dbReference type="NCBI Taxonomy" id="4076"/>
    <lineage>
        <taxon>Eukaryota</taxon>
        <taxon>Viridiplantae</taxon>
        <taxon>Streptophyta</taxon>
        <taxon>Embryophyta</taxon>
        <taxon>Tracheophyta</taxon>
        <taxon>Spermatophyta</taxon>
        <taxon>Magnoliopsida</taxon>
        <taxon>eudicotyledons</taxon>
        <taxon>Gunneridae</taxon>
        <taxon>Pentapetalae</taxon>
        <taxon>asterids</taxon>
        <taxon>lamiids</taxon>
        <taxon>Solanales</taxon>
        <taxon>Solanaceae</taxon>
        <taxon>Solanoideae</taxon>
        <taxon>Datureae</taxon>
        <taxon>Datura</taxon>
    </lineage>
</organism>
<keyword evidence="2" id="KW-1185">Reference proteome</keyword>